<evidence type="ECO:0000313" key="6">
    <source>
        <dbReference type="Proteomes" id="UP000016924"/>
    </source>
</evidence>
<keyword evidence="3" id="KW-0378">Hydrolase</keyword>
<dbReference type="OrthoDB" id="1694274at2759"/>
<dbReference type="InterPro" id="IPR023198">
    <property type="entry name" value="PGP-like_dom2"/>
</dbReference>
<organism evidence="5 6">
    <name type="scientific">Coniosporium apollinis (strain CBS 100218)</name>
    <name type="common">Rock-inhabiting black yeast</name>
    <dbReference type="NCBI Taxonomy" id="1168221"/>
    <lineage>
        <taxon>Eukaryota</taxon>
        <taxon>Fungi</taxon>
        <taxon>Dikarya</taxon>
        <taxon>Ascomycota</taxon>
        <taxon>Pezizomycotina</taxon>
        <taxon>Dothideomycetes</taxon>
        <taxon>Dothideomycetes incertae sedis</taxon>
        <taxon>Coniosporium</taxon>
    </lineage>
</organism>
<sequence length="254" mass="28274">MDSLQTSFAAKSWFGFDLDDTLHEFRKASGIASLVVFEAIYLQHRVPISLLQQSYSSILAQMTANAFACGKTSTAYRKERFTALLQAHHISTNDDHLENLAAIYKRALSAALEPKPGALALFQYLKRIGKRIIIITEGLRDAQEWTLEQLGLAQYVDILITTNEMGLAKVDGLFEKVLQRYNIKAEDMVYIGDNEKRDVMPAAEAGILSILYDEKSDCQLEGNGRPGSRLSINSLAKLEYILRMGIDAAGKGEH</sequence>
<dbReference type="Proteomes" id="UP000016924">
    <property type="component" value="Unassembled WGS sequence"/>
</dbReference>
<keyword evidence="4" id="KW-0460">Magnesium</keyword>
<dbReference type="Gene3D" id="1.10.150.240">
    <property type="entry name" value="Putative phosphatase, domain 2"/>
    <property type="match status" value="1"/>
</dbReference>
<dbReference type="SFLD" id="SFLDG01129">
    <property type="entry name" value="C1.5:_HAD__Beta-PGM__Phosphata"/>
    <property type="match status" value="1"/>
</dbReference>
<gene>
    <name evidence="5" type="ORF">W97_07194</name>
</gene>
<dbReference type="GeneID" id="19904505"/>
<dbReference type="STRING" id="1168221.R7Z2A7"/>
<reference evidence="6" key="1">
    <citation type="submission" date="2012-06" db="EMBL/GenBank/DDBJ databases">
        <title>The genome sequence of Coniosporium apollinis CBS 100218.</title>
        <authorList>
            <consortium name="The Broad Institute Genome Sequencing Platform"/>
            <person name="Cuomo C."/>
            <person name="Gorbushina A."/>
            <person name="Noack S."/>
            <person name="Walker B."/>
            <person name="Young S.K."/>
            <person name="Zeng Q."/>
            <person name="Gargeya S."/>
            <person name="Fitzgerald M."/>
            <person name="Haas B."/>
            <person name="Abouelleil A."/>
            <person name="Alvarado L."/>
            <person name="Arachchi H.M."/>
            <person name="Berlin A.M."/>
            <person name="Chapman S.B."/>
            <person name="Goldberg J."/>
            <person name="Griggs A."/>
            <person name="Gujja S."/>
            <person name="Hansen M."/>
            <person name="Howarth C."/>
            <person name="Imamovic A."/>
            <person name="Larimer J."/>
            <person name="McCowan C."/>
            <person name="Montmayeur A."/>
            <person name="Murphy C."/>
            <person name="Neiman D."/>
            <person name="Pearson M."/>
            <person name="Priest M."/>
            <person name="Roberts A."/>
            <person name="Saif S."/>
            <person name="Shea T."/>
            <person name="Sisk P."/>
            <person name="Sykes S."/>
            <person name="Wortman J."/>
            <person name="Nusbaum C."/>
            <person name="Birren B."/>
        </authorList>
    </citation>
    <scope>NUCLEOTIDE SEQUENCE [LARGE SCALE GENOMIC DNA]</scope>
    <source>
        <strain evidence="6">CBS 100218</strain>
    </source>
</reference>
<dbReference type="eggNOG" id="ENOG502SNYU">
    <property type="taxonomic scope" value="Eukaryota"/>
</dbReference>
<dbReference type="EMBL" id="JH767592">
    <property type="protein sequence ID" value="EON68046.1"/>
    <property type="molecule type" value="Genomic_DNA"/>
</dbReference>
<dbReference type="HOGENOM" id="CLU_045011_8_4_1"/>
<name>R7Z2A7_CONA1</name>
<proteinExistence type="predicted"/>
<accession>R7Z2A7</accession>
<dbReference type="GO" id="GO:0016791">
    <property type="term" value="F:phosphatase activity"/>
    <property type="evidence" value="ECO:0007669"/>
    <property type="project" value="UniProtKB-ARBA"/>
</dbReference>
<protein>
    <submittedName>
        <fullName evidence="5">Uncharacterized protein</fullName>
    </submittedName>
</protein>
<dbReference type="Gene3D" id="3.40.50.1000">
    <property type="entry name" value="HAD superfamily/HAD-like"/>
    <property type="match status" value="1"/>
</dbReference>
<comment type="cofactor">
    <cofactor evidence="1">
        <name>Mg(2+)</name>
        <dbReference type="ChEBI" id="CHEBI:18420"/>
    </cofactor>
</comment>
<dbReference type="InterPro" id="IPR051400">
    <property type="entry name" value="HAD-like_hydrolase"/>
</dbReference>
<dbReference type="NCBIfam" id="TIGR01549">
    <property type="entry name" value="HAD-SF-IA-v1"/>
    <property type="match status" value="1"/>
</dbReference>
<dbReference type="PANTHER" id="PTHR46470">
    <property type="entry name" value="N-ACYLNEURAMINATE-9-PHOSPHATASE"/>
    <property type="match status" value="1"/>
</dbReference>
<dbReference type="InterPro" id="IPR036412">
    <property type="entry name" value="HAD-like_sf"/>
</dbReference>
<dbReference type="SFLD" id="SFLDS00003">
    <property type="entry name" value="Haloacid_Dehalogenase"/>
    <property type="match status" value="1"/>
</dbReference>
<evidence type="ECO:0000256" key="3">
    <source>
        <dbReference type="ARBA" id="ARBA00022801"/>
    </source>
</evidence>
<dbReference type="OMA" id="AIHLHEA"/>
<dbReference type="AlphaFoldDB" id="R7Z2A7"/>
<keyword evidence="2" id="KW-0479">Metal-binding</keyword>
<dbReference type="PANTHER" id="PTHR46470:SF2">
    <property type="entry name" value="GLYCERALDEHYDE 3-PHOSPHATE PHOSPHATASE"/>
    <property type="match status" value="1"/>
</dbReference>
<dbReference type="GO" id="GO:0046872">
    <property type="term" value="F:metal ion binding"/>
    <property type="evidence" value="ECO:0007669"/>
    <property type="project" value="UniProtKB-KW"/>
</dbReference>
<dbReference type="InterPro" id="IPR006439">
    <property type="entry name" value="HAD-SF_hydro_IA"/>
</dbReference>
<dbReference type="GO" id="GO:0044281">
    <property type="term" value="P:small molecule metabolic process"/>
    <property type="evidence" value="ECO:0007669"/>
    <property type="project" value="UniProtKB-ARBA"/>
</dbReference>
<evidence type="ECO:0000256" key="2">
    <source>
        <dbReference type="ARBA" id="ARBA00022723"/>
    </source>
</evidence>
<evidence type="ECO:0000256" key="4">
    <source>
        <dbReference type="ARBA" id="ARBA00022842"/>
    </source>
</evidence>
<evidence type="ECO:0000313" key="5">
    <source>
        <dbReference type="EMBL" id="EON68046.1"/>
    </source>
</evidence>
<keyword evidence="6" id="KW-1185">Reference proteome</keyword>
<dbReference type="SUPFAM" id="SSF56784">
    <property type="entry name" value="HAD-like"/>
    <property type="match status" value="1"/>
</dbReference>
<evidence type="ECO:0000256" key="1">
    <source>
        <dbReference type="ARBA" id="ARBA00001946"/>
    </source>
</evidence>
<dbReference type="InterPro" id="IPR023214">
    <property type="entry name" value="HAD_sf"/>
</dbReference>
<dbReference type="RefSeq" id="XP_007783363.1">
    <property type="nucleotide sequence ID" value="XM_007785173.1"/>
</dbReference>
<dbReference type="Pfam" id="PF00702">
    <property type="entry name" value="Hydrolase"/>
    <property type="match status" value="1"/>
</dbReference>